<dbReference type="GO" id="GO:0004175">
    <property type="term" value="F:endopeptidase activity"/>
    <property type="evidence" value="ECO:0007669"/>
    <property type="project" value="TreeGrafter"/>
</dbReference>
<organism evidence="1 2">
    <name type="scientific">Celerinatantimonas diazotrophica</name>
    <dbReference type="NCBI Taxonomy" id="412034"/>
    <lineage>
        <taxon>Bacteria</taxon>
        <taxon>Pseudomonadati</taxon>
        <taxon>Pseudomonadota</taxon>
        <taxon>Gammaproteobacteria</taxon>
        <taxon>Celerinatantimonadaceae</taxon>
        <taxon>Celerinatantimonas</taxon>
    </lineage>
</organism>
<keyword evidence="1" id="KW-0645">Protease</keyword>
<accession>A0A4R1KD42</accession>
<dbReference type="GO" id="GO:0016485">
    <property type="term" value="P:protein processing"/>
    <property type="evidence" value="ECO:0007669"/>
    <property type="project" value="TreeGrafter"/>
</dbReference>
<gene>
    <name evidence="1" type="ORF">EV690_0562</name>
</gene>
<dbReference type="NCBIfam" id="TIGR00142">
    <property type="entry name" value="hycI"/>
    <property type="match status" value="1"/>
</dbReference>
<reference evidence="1 2" key="1">
    <citation type="submission" date="2019-03" db="EMBL/GenBank/DDBJ databases">
        <title>Genomic Encyclopedia of Type Strains, Phase IV (KMG-IV): sequencing the most valuable type-strain genomes for metagenomic binning, comparative biology and taxonomic classification.</title>
        <authorList>
            <person name="Goeker M."/>
        </authorList>
    </citation>
    <scope>NUCLEOTIDE SEQUENCE [LARGE SCALE GENOMIC DNA]</scope>
    <source>
        <strain evidence="1 2">DSM 18577</strain>
    </source>
</reference>
<keyword evidence="1" id="KW-0378">Hydrolase</keyword>
<sequence length="164" mass="17667">MTNITQALLCVGNDMMGDDGAGVLLANLLKEHQSDWQIYVGGSFPEGETAAIRQSAPQTLVIVDATEMGLPPGAIRQIDPAMIGEMMLMSTHSMPLNFLIDDLKEVVDEVVMIGIQPDIVGFCYPMTEAVKEACAQLASLLNDADGSWRQLPQLVDDTTDEPCA</sequence>
<keyword evidence="2" id="KW-1185">Reference proteome</keyword>
<protein>
    <submittedName>
        <fullName evidence="1">Hydrogenase 3 maturation protease</fullName>
    </submittedName>
</protein>
<dbReference type="NCBIfam" id="TIGR00072">
    <property type="entry name" value="hydrog_prot"/>
    <property type="match status" value="1"/>
</dbReference>
<dbReference type="AlphaFoldDB" id="A0A4R1KD42"/>
<proteinExistence type="predicted"/>
<dbReference type="EMBL" id="SMGD01000006">
    <property type="protein sequence ID" value="TCK61119.1"/>
    <property type="molecule type" value="Genomic_DNA"/>
</dbReference>
<comment type="caution">
    <text evidence="1">The sequence shown here is derived from an EMBL/GenBank/DDBJ whole genome shotgun (WGS) entry which is preliminary data.</text>
</comment>
<dbReference type="InterPro" id="IPR004420">
    <property type="entry name" value="Pept_A31_hyd_mat_HycI"/>
</dbReference>
<dbReference type="Proteomes" id="UP000295565">
    <property type="component" value="Unassembled WGS sequence"/>
</dbReference>
<dbReference type="GO" id="GO:0008047">
    <property type="term" value="F:enzyme activator activity"/>
    <property type="evidence" value="ECO:0007669"/>
    <property type="project" value="InterPro"/>
</dbReference>
<name>A0A4R1KD42_9GAMM</name>
<dbReference type="Gene3D" id="3.40.50.1450">
    <property type="entry name" value="HybD-like"/>
    <property type="match status" value="1"/>
</dbReference>
<evidence type="ECO:0000313" key="2">
    <source>
        <dbReference type="Proteomes" id="UP000295565"/>
    </source>
</evidence>
<dbReference type="PRINTS" id="PR00446">
    <property type="entry name" value="HYDRGNUPTAKE"/>
</dbReference>
<evidence type="ECO:0000313" key="1">
    <source>
        <dbReference type="EMBL" id="TCK61119.1"/>
    </source>
</evidence>
<dbReference type="CDD" id="cd06067">
    <property type="entry name" value="H2MP_MemB-H2evol"/>
    <property type="match status" value="1"/>
</dbReference>
<dbReference type="InterPro" id="IPR023430">
    <property type="entry name" value="Pept_HybD-like_dom_sf"/>
</dbReference>
<dbReference type="InterPro" id="IPR000671">
    <property type="entry name" value="Peptidase_A31"/>
</dbReference>
<dbReference type="PANTHER" id="PTHR30302">
    <property type="entry name" value="HYDROGENASE 1 MATURATION PROTEASE"/>
    <property type="match status" value="1"/>
</dbReference>
<dbReference type="Pfam" id="PF01750">
    <property type="entry name" value="HycI"/>
    <property type="match status" value="1"/>
</dbReference>
<dbReference type="PANTHER" id="PTHR30302:SF4">
    <property type="entry name" value="HYDROGENASE 3 MATURATION PROTEASE"/>
    <property type="match status" value="1"/>
</dbReference>
<dbReference type="SUPFAM" id="SSF53163">
    <property type="entry name" value="HybD-like"/>
    <property type="match status" value="1"/>
</dbReference>